<dbReference type="OrthoDB" id="9804723at2"/>
<dbReference type="GO" id="GO:0047372">
    <property type="term" value="F:monoacylglycerol lipase activity"/>
    <property type="evidence" value="ECO:0007669"/>
    <property type="project" value="TreeGrafter"/>
</dbReference>
<dbReference type="GO" id="GO:0046464">
    <property type="term" value="P:acylglycerol catabolic process"/>
    <property type="evidence" value="ECO:0007669"/>
    <property type="project" value="TreeGrafter"/>
</dbReference>
<dbReference type="PANTHER" id="PTHR43798">
    <property type="entry name" value="MONOACYLGLYCEROL LIPASE"/>
    <property type="match status" value="1"/>
</dbReference>
<evidence type="ECO:0000313" key="3">
    <source>
        <dbReference type="Proteomes" id="UP000198339"/>
    </source>
</evidence>
<dbReference type="RefSeq" id="WP_089216083.1">
    <property type="nucleotide sequence ID" value="NZ_FZPA01000007.1"/>
</dbReference>
<organism evidence="2 3">
    <name type="scientific">Sphingopyxis indica</name>
    <dbReference type="NCBI Taxonomy" id="436663"/>
    <lineage>
        <taxon>Bacteria</taxon>
        <taxon>Pseudomonadati</taxon>
        <taxon>Pseudomonadota</taxon>
        <taxon>Alphaproteobacteria</taxon>
        <taxon>Sphingomonadales</taxon>
        <taxon>Sphingomonadaceae</taxon>
        <taxon>Sphingopyxis</taxon>
    </lineage>
</organism>
<name>A0A239IE43_9SPHN</name>
<proteinExistence type="predicted"/>
<dbReference type="InterPro" id="IPR029058">
    <property type="entry name" value="AB_hydrolase_fold"/>
</dbReference>
<keyword evidence="3" id="KW-1185">Reference proteome</keyword>
<dbReference type="InterPro" id="IPR050266">
    <property type="entry name" value="AB_hydrolase_sf"/>
</dbReference>
<dbReference type="PRINTS" id="PR00111">
    <property type="entry name" value="ABHYDROLASE"/>
</dbReference>
<dbReference type="EMBL" id="FZPA01000007">
    <property type="protein sequence ID" value="SNS91702.1"/>
    <property type="molecule type" value="Genomic_DNA"/>
</dbReference>
<dbReference type="InterPro" id="IPR000639">
    <property type="entry name" value="Epox_hydrolase-like"/>
</dbReference>
<dbReference type="AlphaFoldDB" id="A0A239IE43"/>
<protein>
    <submittedName>
        <fullName evidence="2">Pimeloyl-ACP methyl ester carboxylesterase</fullName>
    </submittedName>
</protein>
<evidence type="ECO:0000259" key="1">
    <source>
        <dbReference type="Pfam" id="PF00561"/>
    </source>
</evidence>
<feature type="domain" description="AB hydrolase-1" evidence="1">
    <location>
        <begin position="63"/>
        <end position="296"/>
    </location>
</feature>
<dbReference type="Proteomes" id="UP000198339">
    <property type="component" value="Unassembled WGS sequence"/>
</dbReference>
<dbReference type="Pfam" id="PF00561">
    <property type="entry name" value="Abhydrolase_1"/>
    <property type="match status" value="1"/>
</dbReference>
<evidence type="ECO:0000313" key="2">
    <source>
        <dbReference type="EMBL" id="SNS91702.1"/>
    </source>
</evidence>
<reference evidence="2 3" key="1">
    <citation type="submission" date="2017-06" db="EMBL/GenBank/DDBJ databases">
        <authorList>
            <person name="Kim H.J."/>
            <person name="Triplett B.A."/>
        </authorList>
    </citation>
    <scope>NUCLEOTIDE SEQUENCE [LARGE SCALE GENOMIC DNA]</scope>
    <source>
        <strain evidence="2 3">DS15</strain>
    </source>
</reference>
<sequence>MKYLLILIFAPLIALALLYFLFPGRLVALMRSLVRRRGRLVRKSIAVDGRVWPYLEGGDPSKPALVMVHGFGADKDHWSFYARWMTRDYRLIAPDLPGFGENDRDPALPFDIASQTARLKAFLDALGIERPHLGGNSMGGWIALRFAIDHPDRLATLTLLNNAGVLGEKESELQRLAAARDYNPLVLANIEDADRLVEFVAHKPMRVPARLKPAVYADALRYRDLLDRIFWVIADEMEAKPLNDELAKVRVPTLIVWGRHDRLIDVSCVAVLEAGIADSRAHVFDHVAHVPMIEDPKATAEVQRAFLAAHESPAARANPPPTVR</sequence>
<dbReference type="SUPFAM" id="SSF53474">
    <property type="entry name" value="alpha/beta-Hydrolases"/>
    <property type="match status" value="1"/>
</dbReference>
<gene>
    <name evidence="2" type="ORF">SAMN06295955_107159</name>
</gene>
<dbReference type="GO" id="GO:0016020">
    <property type="term" value="C:membrane"/>
    <property type="evidence" value="ECO:0007669"/>
    <property type="project" value="TreeGrafter"/>
</dbReference>
<dbReference type="PRINTS" id="PR00412">
    <property type="entry name" value="EPOXHYDRLASE"/>
</dbReference>
<dbReference type="Gene3D" id="3.40.50.1820">
    <property type="entry name" value="alpha/beta hydrolase"/>
    <property type="match status" value="1"/>
</dbReference>
<dbReference type="InterPro" id="IPR000073">
    <property type="entry name" value="AB_hydrolase_1"/>
</dbReference>
<accession>A0A239IE43</accession>
<dbReference type="PANTHER" id="PTHR43798:SF5">
    <property type="entry name" value="MONOACYLGLYCEROL LIPASE ABHD6"/>
    <property type="match status" value="1"/>
</dbReference>